<dbReference type="AlphaFoldDB" id="A0A2M8QFT2"/>
<keyword evidence="16" id="KW-1133">Transmembrane helix</keyword>
<comment type="subcellular location">
    <subcellularLocation>
        <location evidence="1">Cell membrane</location>
    </subcellularLocation>
</comment>
<dbReference type="InterPro" id="IPR001460">
    <property type="entry name" value="PCN-bd_Tpept"/>
</dbReference>
<evidence type="ECO:0000256" key="11">
    <source>
        <dbReference type="ARBA" id="ARBA00023268"/>
    </source>
</evidence>
<protein>
    <submittedName>
        <fullName evidence="19">Penicillin-binding protein</fullName>
    </submittedName>
</protein>
<proteinExistence type="predicted"/>
<dbReference type="GO" id="GO:0006508">
    <property type="term" value="P:proteolysis"/>
    <property type="evidence" value="ECO:0007669"/>
    <property type="project" value="UniProtKB-KW"/>
</dbReference>
<keyword evidence="8" id="KW-0133">Cell shape</keyword>
<evidence type="ECO:0000256" key="14">
    <source>
        <dbReference type="ARBA" id="ARBA00049902"/>
    </source>
</evidence>
<dbReference type="PANTHER" id="PTHR32282:SF11">
    <property type="entry name" value="PENICILLIN-BINDING PROTEIN 1B"/>
    <property type="match status" value="1"/>
</dbReference>
<keyword evidence="10 16" id="KW-0472">Membrane</keyword>
<dbReference type="InterPro" id="IPR023346">
    <property type="entry name" value="Lysozyme-like_dom_sf"/>
</dbReference>
<keyword evidence="11" id="KW-0511">Multifunctional enzyme</keyword>
<keyword evidence="3" id="KW-0121">Carboxypeptidase</keyword>
<evidence type="ECO:0000256" key="16">
    <source>
        <dbReference type="SAM" id="Phobius"/>
    </source>
</evidence>
<sequence length="861" mass="93769">MNDQRDADRRTRRMVRNTPPSQRAGYVPAGAPTASKPATPRVILAGDAAARAVDRAAAPQPKSRSLGVRLARLFFAFALVTFVASLAVVILGLTGYLLIVREIPDPGQLAAAQSAFASTKIFDREGNLVAELTDPTDPTAGRRTRVPLSQISLYLIQATLATEDPNFYRYAHGVGFDPVAIARALYYAVTEREFVSGGSTITQQVARNLLLSPAERSARTLQRKIREIVLANELTRRYTRDQILEIYLNENYYGNQAYGVEAAAQLYFGKPASALNLAEAAMLAGIPQSPVLWDPVTNKPGVLRRQNDVLRLMAKAGYITPDQIYEAQREIERRAFTATLPNISTIAPHFMQFVKQQLDAEYGAQGLYRDGLRVYTSLDPRIQAIAEDAIRQQIAQLRDKNVTNGAAVVIEPKTGEILAMVGSADFNDPKIDGQVNVALMLRQPGSAVKPFTYLAALERGWTAATLYWDRPVTFTNEYGQVYAPRNYDGKFHGPMLMREALARSMNIPAVETLNFVTVPGFLEMAQRVGLNFPPNPAYGLAVTLGGAEARLLDLTAAYAVLANGGVRMPPIAITRVTSADGRLLRDYRHTQGQQVVRPEHAWLITSILSDNAARAKSFGLNSPLRLSRPAAAKTGTTNDFRDNLTVGYTPELVVGVWVGNSDNSPMQNVSGITGAAPIWKQIMEKSLAGRPALDFAPPPGVVAAEICEYGGRAPSPHCPRRRIEYFSADQLPPPPDENVERAVQVGDPDLLNNAQSSVSNPQFPDILITHPSLGEPIARGLLSIRGTVNPPGFQQYVVEYGEGDNPGEWKWISGPHLAPVVDGQLTEWGIEGLPAGRYTIRVTASTANGLLVGYARFDVGP</sequence>
<dbReference type="Gene3D" id="1.10.3810.10">
    <property type="entry name" value="Biosynthetic peptidoglycan transglycosylase-like"/>
    <property type="match status" value="1"/>
</dbReference>
<comment type="catalytic activity">
    <reaction evidence="14">
        <text>[GlcNAc-(1-&gt;4)-Mur2Ac(oyl-L-Ala-gamma-D-Glu-L-Lys-D-Ala-D-Ala)](n)-di-trans,octa-cis-undecaprenyl diphosphate + beta-D-GlcNAc-(1-&gt;4)-Mur2Ac(oyl-L-Ala-gamma-D-Glu-L-Lys-D-Ala-D-Ala)-di-trans,octa-cis-undecaprenyl diphosphate = [GlcNAc-(1-&gt;4)-Mur2Ac(oyl-L-Ala-gamma-D-Glu-L-Lys-D-Ala-D-Ala)](n+1)-di-trans,octa-cis-undecaprenyl diphosphate + di-trans,octa-cis-undecaprenyl diphosphate + H(+)</text>
        <dbReference type="Rhea" id="RHEA:23708"/>
        <dbReference type="Rhea" id="RHEA-COMP:9602"/>
        <dbReference type="Rhea" id="RHEA-COMP:9603"/>
        <dbReference type="ChEBI" id="CHEBI:15378"/>
        <dbReference type="ChEBI" id="CHEBI:58405"/>
        <dbReference type="ChEBI" id="CHEBI:60033"/>
        <dbReference type="ChEBI" id="CHEBI:78435"/>
        <dbReference type="EC" id="2.4.99.28"/>
    </reaction>
</comment>
<dbReference type="GO" id="GO:0030288">
    <property type="term" value="C:outer membrane-bounded periplasmic space"/>
    <property type="evidence" value="ECO:0007669"/>
    <property type="project" value="TreeGrafter"/>
</dbReference>
<dbReference type="InterPro" id="IPR036950">
    <property type="entry name" value="PBP_transglycosylase"/>
</dbReference>
<dbReference type="Gene3D" id="3.40.710.10">
    <property type="entry name" value="DD-peptidase/beta-lactamase superfamily"/>
    <property type="match status" value="1"/>
</dbReference>
<dbReference type="PANTHER" id="PTHR32282">
    <property type="entry name" value="BINDING PROTEIN TRANSPEPTIDASE, PUTATIVE-RELATED"/>
    <property type="match status" value="1"/>
</dbReference>
<feature type="region of interest" description="Disordered" evidence="15">
    <location>
        <begin position="1"/>
        <end position="35"/>
    </location>
</feature>
<dbReference type="EMBL" id="PGTN01000010">
    <property type="protein sequence ID" value="PJF48602.1"/>
    <property type="molecule type" value="Genomic_DNA"/>
</dbReference>
<dbReference type="SUPFAM" id="SSF53955">
    <property type="entry name" value="Lysozyme-like"/>
    <property type="match status" value="1"/>
</dbReference>
<evidence type="ECO:0000256" key="7">
    <source>
        <dbReference type="ARBA" id="ARBA00022801"/>
    </source>
</evidence>
<evidence type="ECO:0000256" key="6">
    <source>
        <dbReference type="ARBA" id="ARBA00022679"/>
    </source>
</evidence>
<dbReference type="SUPFAM" id="SSF56601">
    <property type="entry name" value="beta-lactamase/transpeptidase-like"/>
    <property type="match status" value="1"/>
</dbReference>
<evidence type="ECO:0000256" key="9">
    <source>
        <dbReference type="ARBA" id="ARBA00022984"/>
    </source>
</evidence>
<keyword evidence="7" id="KW-0378">Hydrolase</keyword>
<evidence type="ECO:0000256" key="3">
    <source>
        <dbReference type="ARBA" id="ARBA00022645"/>
    </source>
</evidence>
<evidence type="ECO:0000259" key="17">
    <source>
        <dbReference type="Pfam" id="PF00905"/>
    </source>
</evidence>
<dbReference type="GO" id="GO:0008360">
    <property type="term" value="P:regulation of cell shape"/>
    <property type="evidence" value="ECO:0007669"/>
    <property type="project" value="UniProtKB-KW"/>
</dbReference>
<gene>
    <name evidence="19" type="ORF">CUN48_02650</name>
</gene>
<comment type="catalytic activity">
    <reaction evidence="13">
        <text>Preferential cleavage: (Ac)2-L-Lys-D-Ala-|-D-Ala. Also transpeptidation of peptidyl-alanyl moieties that are N-acyl substituents of D-alanine.</text>
        <dbReference type="EC" id="3.4.16.4"/>
    </reaction>
</comment>
<comment type="caution">
    <text evidence="19">The sequence shown here is derived from an EMBL/GenBank/DDBJ whole genome shotgun (WGS) entry which is preliminary data.</text>
</comment>
<organism evidence="19 20">
    <name type="scientific">Candidatus Thermofonsia Clade 3 bacterium</name>
    <dbReference type="NCBI Taxonomy" id="2364212"/>
    <lineage>
        <taxon>Bacteria</taxon>
        <taxon>Bacillati</taxon>
        <taxon>Chloroflexota</taxon>
        <taxon>Candidatus Thermofontia</taxon>
        <taxon>Candidatus Thermofonsia Clade 3</taxon>
    </lineage>
</organism>
<keyword evidence="9" id="KW-0573">Peptidoglycan synthesis</keyword>
<evidence type="ECO:0000256" key="15">
    <source>
        <dbReference type="SAM" id="MobiDB-lite"/>
    </source>
</evidence>
<feature type="domain" description="Penicillin-binding protein transpeptidase" evidence="17">
    <location>
        <begin position="405"/>
        <end position="684"/>
    </location>
</feature>
<reference evidence="19 20" key="1">
    <citation type="submission" date="2017-11" db="EMBL/GenBank/DDBJ databases">
        <title>Evolution of Phototrophy in the Chloroflexi Phylum Driven by Horizontal Gene Transfer.</title>
        <authorList>
            <person name="Ward L.M."/>
            <person name="Hemp J."/>
            <person name="Shih P.M."/>
            <person name="Mcglynn S.E."/>
            <person name="Fischer W."/>
        </authorList>
    </citation>
    <scope>NUCLEOTIDE SEQUENCE [LARGE SCALE GENOMIC DNA]</scope>
    <source>
        <strain evidence="19">JP3_7</strain>
    </source>
</reference>
<dbReference type="GO" id="GO:0009002">
    <property type="term" value="F:serine-type D-Ala-D-Ala carboxypeptidase activity"/>
    <property type="evidence" value="ECO:0007669"/>
    <property type="project" value="UniProtKB-EC"/>
</dbReference>
<dbReference type="GO" id="GO:0008955">
    <property type="term" value="F:peptidoglycan glycosyltransferase activity"/>
    <property type="evidence" value="ECO:0007669"/>
    <property type="project" value="UniProtKB-EC"/>
</dbReference>
<evidence type="ECO:0000256" key="12">
    <source>
        <dbReference type="ARBA" id="ARBA00023316"/>
    </source>
</evidence>
<keyword evidence="5" id="KW-0328">Glycosyltransferase</keyword>
<keyword evidence="4" id="KW-0645">Protease</keyword>
<dbReference type="GO" id="GO:0009252">
    <property type="term" value="P:peptidoglycan biosynthetic process"/>
    <property type="evidence" value="ECO:0007669"/>
    <property type="project" value="UniProtKB-KW"/>
</dbReference>
<keyword evidence="6" id="KW-0808">Transferase</keyword>
<dbReference type="Pfam" id="PF00905">
    <property type="entry name" value="Transpeptidase"/>
    <property type="match status" value="1"/>
</dbReference>
<evidence type="ECO:0000256" key="13">
    <source>
        <dbReference type="ARBA" id="ARBA00034000"/>
    </source>
</evidence>
<evidence type="ECO:0000313" key="19">
    <source>
        <dbReference type="EMBL" id="PJF48602.1"/>
    </source>
</evidence>
<dbReference type="GO" id="GO:0005886">
    <property type="term" value="C:plasma membrane"/>
    <property type="evidence" value="ECO:0007669"/>
    <property type="project" value="UniProtKB-SubCell"/>
</dbReference>
<evidence type="ECO:0000256" key="10">
    <source>
        <dbReference type="ARBA" id="ARBA00023136"/>
    </source>
</evidence>
<evidence type="ECO:0000256" key="5">
    <source>
        <dbReference type="ARBA" id="ARBA00022676"/>
    </source>
</evidence>
<feature type="domain" description="Glycosyl transferase family 51" evidence="18">
    <location>
        <begin position="139"/>
        <end position="313"/>
    </location>
</feature>
<dbReference type="NCBIfam" id="TIGR02074">
    <property type="entry name" value="PBP_1a_fam"/>
    <property type="match status" value="1"/>
</dbReference>
<dbReference type="Proteomes" id="UP000230790">
    <property type="component" value="Unassembled WGS sequence"/>
</dbReference>
<accession>A0A2M8QFT2</accession>
<dbReference type="InterPro" id="IPR012338">
    <property type="entry name" value="Beta-lactam/transpept-like"/>
</dbReference>
<dbReference type="InterPro" id="IPR001264">
    <property type="entry name" value="Glyco_trans_51"/>
</dbReference>
<evidence type="ECO:0000256" key="2">
    <source>
        <dbReference type="ARBA" id="ARBA00022475"/>
    </source>
</evidence>
<keyword evidence="2" id="KW-1003">Cell membrane</keyword>
<evidence type="ECO:0000256" key="4">
    <source>
        <dbReference type="ARBA" id="ARBA00022670"/>
    </source>
</evidence>
<keyword evidence="12" id="KW-0961">Cell wall biogenesis/degradation</keyword>
<evidence type="ECO:0000256" key="1">
    <source>
        <dbReference type="ARBA" id="ARBA00004236"/>
    </source>
</evidence>
<dbReference type="InterPro" id="IPR050396">
    <property type="entry name" value="Glycosyltr_51/Transpeptidase"/>
</dbReference>
<feature type="transmembrane region" description="Helical" evidence="16">
    <location>
        <begin position="73"/>
        <end position="99"/>
    </location>
</feature>
<keyword evidence="16" id="KW-0812">Transmembrane</keyword>
<evidence type="ECO:0000259" key="18">
    <source>
        <dbReference type="Pfam" id="PF00912"/>
    </source>
</evidence>
<evidence type="ECO:0000256" key="8">
    <source>
        <dbReference type="ARBA" id="ARBA00022960"/>
    </source>
</evidence>
<dbReference type="GO" id="GO:0008658">
    <property type="term" value="F:penicillin binding"/>
    <property type="evidence" value="ECO:0007669"/>
    <property type="project" value="InterPro"/>
</dbReference>
<dbReference type="GO" id="GO:0071555">
    <property type="term" value="P:cell wall organization"/>
    <property type="evidence" value="ECO:0007669"/>
    <property type="project" value="UniProtKB-KW"/>
</dbReference>
<evidence type="ECO:0000313" key="20">
    <source>
        <dbReference type="Proteomes" id="UP000230790"/>
    </source>
</evidence>
<dbReference type="Pfam" id="PF00912">
    <property type="entry name" value="Transgly"/>
    <property type="match status" value="1"/>
</dbReference>
<name>A0A2M8QFT2_9CHLR</name>